<keyword evidence="3" id="KW-0677">Repeat</keyword>
<protein>
    <submittedName>
        <fullName evidence="7">Ama1 protein</fullName>
    </submittedName>
</protein>
<dbReference type="Gene3D" id="2.130.10.10">
    <property type="entry name" value="YVTN repeat-like/Quinoprotein amine dehydrogenase"/>
    <property type="match status" value="1"/>
</dbReference>
<comment type="caution">
    <text evidence="7">The sequence shown here is derived from an EMBL/GenBank/DDBJ whole genome shotgun (WGS) entry which is preliminary data.</text>
</comment>
<dbReference type="GO" id="GO:0010997">
    <property type="term" value="F:anaphase-promoting complex binding"/>
    <property type="evidence" value="ECO:0007669"/>
    <property type="project" value="InterPro"/>
</dbReference>
<evidence type="ECO:0000313" key="8">
    <source>
        <dbReference type="Proteomes" id="UP001377567"/>
    </source>
</evidence>
<dbReference type="SMART" id="SM00320">
    <property type="entry name" value="WD40"/>
    <property type="match status" value="6"/>
</dbReference>
<evidence type="ECO:0000313" key="7">
    <source>
        <dbReference type="EMBL" id="GMM55068.1"/>
    </source>
</evidence>
<dbReference type="PROSITE" id="PS50082">
    <property type="entry name" value="WD_REPEATS_2"/>
    <property type="match status" value="1"/>
</dbReference>
<dbReference type="InterPro" id="IPR015943">
    <property type="entry name" value="WD40/YVTN_repeat-like_dom_sf"/>
</dbReference>
<evidence type="ECO:0000256" key="1">
    <source>
        <dbReference type="ARBA" id="ARBA00006445"/>
    </source>
</evidence>
<dbReference type="SUPFAM" id="SSF50978">
    <property type="entry name" value="WD40 repeat-like"/>
    <property type="match status" value="1"/>
</dbReference>
<keyword evidence="8" id="KW-1185">Reference proteome</keyword>
<comment type="similarity">
    <text evidence="1">Belongs to the WD repeat CDC20/Fizzy family.</text>
</comment>
<evidence type="ECO:0000259" key="6">
    <source>
        <dbReference type="Pfam" id="PF24807"/>
    </source>
</evidence>
<dbReference type="PROSITE" id="PS00678">
    <property type="entry name" value="WD_REPEATS_1"/>
    <property type="match status" value="1"/>
</dbReference>
<dbReference type="GO" id="GO:0005680">
    <property type="term" value="C:anaphase-promoting complex"/>
    <property type="evidence" value="ECO:0007669"/>
    <property type="project" value="TreeGrafter"/>
</dbReference>
<gene>
    <name evidence="7" type="ORF">DAKH74_016840</name>
</gene>
<dbReference type="GO" id="GO:1905786">
    <property type="term" value="P:positive regulation of anaphase-promoting complex-dependent catabolic process"/>
    <property type="evidence" value="ECO:0007669"/>
    <property type="project" value="TreeGrafter"/>
</dbReference>
<reference evidence="7 8" key="1">
    <citation type="journal article" date="2023" name="Elife">
        <title>Identification of key yeast species and microbe-microbe interactions impacting larval growth of Drosophila in the wild.</title>
        <authorList>
            <person name="Mure A."/>
            <person name="Sugiura Y."/>
            <person name="Maeda R."/>
            <person name="Honda K."/>
            <person name="Sakurai N."/>
            <person name="Takahashi Y."/>
            <person name="Watada M."/>
            <person name="Katoh T."/>
            <person name="Gotoh A."/>
            <person name="Gotoh Y."/>
            <person name="Taniguchi I."/>
            <person name="Nakamura K."/>
            <person name="Hayashi T."/>
            <person name="Katayama T."/>
            <person name="Uemura T."/>
            <person name="Hattori Y."/>
        </authorList>
    </citation>
    <scope>NUCLEOTIDE SEQUENCE [LARGE SCALE GENOMIC DNA]</scope>
    <source>
        <strain evidence="7 8">KH-74</strain>
    </source>
</reference>
<feature type="region of interest" description="Disordered" evidence="5">
    <location>
        <begin position="101"/>
        <end position="128"/>
    </location>
</feature>
<sequence>MDSPVISGTPEPPNILAAEGTVCRSESKRLTKLDRFIPQNTSQKAYKAATYLHLFNVDNTNPLSDSPRTPKRMSSPEFFTNLNDTSYYDAMRANQTLDTSIDALDDSRESTTRQRKKPKKVIKQASSHRRNLARSLELGSKSSVFMFRPQDSGGQIDVHKNLTNFTKHLCLDQQVDQNATTNPRNCQRSKSQVPYRILDAPSLRNDFYTNLIAWSKWSNKVIVGLGSSVYIWSEEDGAIPILKHNYLADRKDFITCVTFSPHTDDIIIGTKLGFILVFANEDCKKYYKNNKNYTNLNPTDEIQKESSKGIACIEWCKTSTEMFIIGGESGEVSIAKIGKGSGYRSRADIISSFQAHSQQICGLSIVQDDSRLAIGGNDNSCTVWDISNVLIPRRKLTLPHGAAVKAVAFCPWSRSLLATGGGSKDKTIRFWHSTTGTLIKQFKTSNQITALIWSHHCRQLVATFGFGEIDNPIILAVYTYPELKQQTYVKTSTPLRVLSAVSSPNHSSVCVAMNDETLRFYNIWDSDSSVIREYTKRGLFGSDIIEMMEGVRTKSREDLR</sequence>
<feature type="domain" description="CDC20/Fizzy WD40" evidence="6">
    <location>
        <begin position="198"/>
        <end position="521"/>
    </location>
</feature>
<proteinExistence type="inferred from homology"/>
<evidence type="ECO:0000256" key="2">
    <source>
        <dbReference type="ARBA" id="ARBA00022574"/>
    </source>
</evidence>
<dbReference type="PANTHER" id="PTHR19918">
    <property type="entry name" value="CELL DIVISION CYCLE 20 CDC20 FIZZY -RELATED"/>
    <property type="match status" value="1"/>
</dbReference>
<dbReference type="InterPro" id="IPR033010">
    <property type="entry name" value="Cdc20/Fizzy"/>
</dbReference>
<dbReference type="InterPro" id="IPR001680">
    <property type="entry name" value="WD40_rpt"/>
</dbReference>
<dbReference type="InterPro" id="IPR036322">
    <property type="entry name" value="WD40_repeat_dom_sf"/>
</dbReference>
<feature type="repeat" description="WD" evidence="4">
    <location>
        <begin position="353"/>
        <end position="388"/>
    </location>
</feature>
<evidence type="ECO:0000256" key="3">
    <source>
        <dbReference type="ARBA" id="ARBA00022737"/>
    </source>
</evidence>
<dbReference type="Pfam" id="PF24807">
    <property type="entry name" value="WD40_CDC20-Fz"/>
    <property type="match status" value="1"/>
</dbReference>
<dbReference type="InterPro" id="IPR056150">
    <property type="entry name" value="WD40_CDC20-Fz"/>
</dbReference>
<dbReference type="GO" id="GO:1990757">
    <property type="term" value="F:ubiquitin ligase activator activity"/>
    <property type="evidence" value="ECO:0007669"/>
    <property type="project" value="TreeGrafter"/>
</dbReference>
<evidence type="ECO:0000256" key="5">
    <source>
        <dbReference type="SAM" id="MobiDB-lite"/>
    </source>
</evidence>
<organism evidence="7 8">
    <name type="scientific">Maudiozyma humilis</name>
    <name type="common">Sour dough yeast</name>
    <name type="synonym">Kazachstania humilis</name>
    <dbReference type="NCBI Taxonomy" id="51915"/>
    <lineage>
        <taxon>Eukaryota</taxon>
        <taxon>Fungi</taxon>
        <taxon>Dikarya</taxon>
        <taxon>Ascomycota</taxon>
        <taxon>Saccharomycotina</taxon>
        <taxon>Saccharomycetes</taxon>
        <taxon>Saccharomycetales</taxon>
        <taxon>Saccharomycetaceae</taxon>
        <taxon>Maudiozyma</taxon>
    </lineage>
</organism>
<dbReference type="InterPro" id="IPR019775">
    <property type="entry name" value="WD40_repeat_CS"/>
</dbReference>
<dbReference type="AlphaFoldDB" id="A0AAV5RUJ1"/>
<dbReference type="Proteomes" id="UP001377567">
    <property type="component" value="Unassembled WGS sequence"/>
</dbReference>
<evidence type="ECO:0000256" key="4">
    <source>
        <dbReference type="PROSITE-ProRule" id="PRU00221"/>
    </source>
</evidence>
<accession>A0AAV5RUJ1</accession>
<dbReference type="PROSITE" id="PS50294">
    <property type="entry name" value="WD_REPEATS_REGION"/>
    <property type="match status" value="1"/>
</dbReference>
<name>A0AAV5RUJ1_MAUHU</name>
<dbReference type="GO" id="GO:0031145">
    <property type="term" value="P:anaphase-promoting complex-dependent catabolic process"/>
    <property type="evidence" value="ECO:0007669"/>
    <property type="project" value="TreeGrafter"/>
</dbReference>
<feature type="compositionally biased region" description="Basic residues" evidence="5">
    <location>
        <begin position="113"/>
        <end position="128"/>
    </location>
</feature>
<dbReference type="PANTHER" id="PTHR19918:SF5">
    <property type="entry name" value="MEIOSIS-SPECIFIC APC_C ACTIVATOR PROTEIN AMA1"/>
    <property type="match status" value="1"/>
</dbReference>
<keyword evidence="2 4" id="KW-0853">WD repeat</keyword>
<dbReference type="EMBL" id="BTGD01000003">
    <property type="protein sequence ID" value="GMM55068.1"/>
    <property type="molecule type" value="Genomic_DNA"/>
</dbReference>